<comment type="caution">
    <text evidence="3">The sequence shown here is derived from an EMBL/GenBank/DDBJ whole genome shotgun (WGS) entry which is preliminary data.</text>
</comment>
<gene>
    <name evidence="3" type="ORF">P4O66_010408</name>
</gene>
<evidence type="ECO:0000313" key="3">
    <source>
        <dbReference type="EMBL" id="KAK1795236.1"/>
    </source>
</evidence>
<keyword evidence="1" id="KW-0694">RNA-binding</keyword>
<dbReference type="InterPro" id="IPR052656">
    <property type="entry name" value="CTOP_PRMT1"/>
</dbReference>
<evidence type="ECO:0000256" key="1">
    <source>
        <dbReference type="ARBA" id="ARBA00022884"/>
    </source>
</evidence>
<evidence type="ECO:0000313" key="4">
    <source>
        <dbReference type="Proteomes" id="UP001239994"/>
    </source>
</evidence>
<dbReference type="EMBL" id="JAROKS010000016">
    <property type="protein sequence ID" value="KAK1795236.1"/>
    <property type="molecule type" value="Genomic_DNA"/>
</dbReference>
<evidence type="ECO:0000259" key="2">
    <source>
        <dbReference type="Pfam" id="PF13865"/>
    </source>
</evidence>
<accession>A0AAD8ZC58</accession>
<dbReference type="GO" id="GO:0003723">
    <property type="term" value="F:RNA binding"/>
    <property type="evidence" value="ECO:0007669"/>
    <property type="project" value="UniProtKB-KW"/>
</dbReference>
<organism evidence="3 4">
    <name type="scientific">Electrophorus voltai</name>
    <dbReference type="NCBI Taxonomy" id="2609070"/>
    <lineage>
        <taxon>Eukaryota</taxon>
        <taxon>Metazoa</taxon>
        <taxon>Chordata</taxon>
        <taxon>Craniata</taxon>
        <taxon>Vertebrata</taxon>
        <taxon>Euteleostomi</taxon>
        <taxon>Actinopterygii</taxon>
        <taxon>Neopterygii</taxon>
        <taxon>Teleostei</taxon>
        <taxon>Ostariophysi</taxon>
        <taxon>Gymnotiformes</taxon>
        <taxon>Gymnotoidei</taxon>
        <taxon>Gymnotidae</taxon>
        <taxon>Electrophorus</taxon>
    </lineage>
</organism>
<sequence length="218" mass="24272">MQFVVMHMDSPSPKILLTNTSTTSLTLHDRFTRLTNKQAELTDIRRAMPQPQAASLKNQRLVQQMATRPSVLAALKSKPCLRQHLGLGNIKERLGMRSVRGVPYGMPKYSGRGREALVVSPLSKRLPQRVLTQPQPQHGVYVNGAGVVQNKGVRGKGRGSKLKNLESRAQTSEVQGVFVGNRWPGGRCRADSRPVPTREELDKQLDEYMAEVDVEILL</sequence>
<dbReference type="InterPro" id="IPR025715">
    <property type="entry name" value="FoP_C"/>
</dbReference>
<feature type="domain" description="Chromatin target of PRMT1 protein C-terminal" evidence="2">
    <location>
        <begin position="166"/>
        <end position="211"/>
    </location>
</feature>
<name>A0AAD8ZC58_9TELE</name>
<keyword evidence="4" id="KW-1185">Reference proteome</keyword>
<dbReference type="PANTHER" id="PTHR48426">
    <property type="entry name" value="CHROMATIN TARGET OF PRMT1 PROTEIN"/>
    <property type="match status" value="1"/>
</dbReference>
<dbReference type="PANTHER" id="PTHR48426:SF1">
    <property type="entry name" value="CHROMATIN TARGET OF PRMT1 PROTEIN"/>
    <property type="match status" value="1"/>
</dbReference>
<dbReference type="AlphaFoldDB" id="A0AAD8ZC58"/>
<protein>
    <recommendedName>
        <fullName evidence="2">Chromatin target of PRMT1 protein C-terminal domain-containing protein</fullName>
    </recommendedName>
</protein>
<reference evidence="3" key="1">
    <citation type="submission" date="2023-03" db="EMBL/GenBank/DDBJ databases">
        <title>Electrophorus voltai genome.</title>
        <authorList>
            <person name="Bian C."/>
        </authorList>
    </citation>
    <scope>NUCLEOTIDE SEQUENCE</scope>
    <source>
        <strain evidence="3">CB-2022</strain>
        <tissue evidence="3">Muscle</tissue>
    </source>
</reference>
<proteinExistence type="predicted"/>
<dbReference type="Proteomes" id="UP001239994">
    <property type="component" value="Unassembled WGS sequence"/>
</dbReference>
<dbReference type="Pfam" id="PF13865">
    <property type="entry name" value="FoP_duplication"/>
    <property type="match status" value="1"/>
</dbReference>